<dbReference type="PANTHER" id="PTHR30046:SF0">
    <property type="entry name" value="FLAGELLAR M-RING PROTEIN"/>
    <property type="match status" value="1"/>
</dbReference>
<reference evidence="15" key="1">
    <citation type="journal article" date="2019" name="Int. J. Syst. Evol. Microbiol.">
        <title>The Global Catalogue of Microorganisms (GCM) 10K type strain sequencing project: providing services to taxonomists for standard genome sequencing and annotation.</title>
        <authorList>
            <consortium name="The Broad Institute Genomics Platform"/>
            <consortium name="The Broad Institute Genome Sequencing Center for Infectious Disease"/>
            <person name="Wu L."/>
            <person name="Ma J."/>
        </authorList>
    </citation>
    <scope>NUCLEOTIDE SEQUENCE [LARGE SCALE GENOMIC DNA]</scope>
    <source>
        <strain evidence="15">CCUG 49571</strain>
    </source>
</reference>
<name>A0ABV9FAI1_9BACL</name>
<dbReference type="PANTHER" id="PTHR30046">
    <property type="entry name" value="FLAGELLAR M-RING PROTEIN"/>
    <property type="match status" value="1"/>
</dbReference>
<keyword evidence="14" id="KW-0282">Flagellum</keyword>
<evidence type="ECO:0000256" key="7">
    <source>
        <dbReference type="ARBA" id="ARBA00023136"/>
    </source>
</evidence>
<evidence type="ECO:0000313" key="15">
    <source>
        <dbReference type="Proteomes" id="UP001596028"/>
    </source>
</evidence>
<dbReference type="Gene3D" id="3.30.300.30">
    <property type="match status" value="1"/>
</dbReference>
<keyword evidence="8 9" id="KW-0975">Bacterial flagellum</keyword>
<evidence type="ECO:0000256" key="3">
    <source>
        <dbReference type="ARBA" id="ARBA00007971"/>
    </source>
</evidence>
<keyword evidence="6 11" id="KW-1133">Transmembrane helix</keyword>
<evidence type="ECO:0000256" key="10">
    <source>
        <dbReference type="SAM" id="MobiDB-lite"/>
    </source>
</evidence>
<evidence type="ECO:0000256" key="8">
    <source>
        <dbReference type="ARBA" id="ARBA00023143"/>
    </source>
</evidence>
<keyword evidence="14" id="KW-0966">Cell projection</keyword>
<feature type="region of interest" description="Disordered" evidence="10">
    <location>
        <begin position="291"/>
        <end position="346"/>
    </location>
</feature>
<dbReference type="EMBL" id="JBHSEP010000007">
    <property type="protein sequence ID" value="MFC4598937.1"/>
    <property type="molecule type" value="Genomic_DNA"/>
</dbReference>
<evidence type="ECO:0000259" key="12">
    <source>
        <dbReference type="Pfam" id="PF01514"/>
    </source>
</evidence>
<accession>A0ABV9FAI1</accession>
<dbReference type="InterPro" id="IPR045851">
    <property type="entry name" value="AMP-bd_C_sf"/>
</dbReference>
<dbReference type="Pfam" id="PF01514">
    <property type="entry name" value="YscJ_FliF"/>
    <property type="match status" value="1"/>
</dbReference>
<evidence type="ECO:0000256" key="5">
    <source>
        <dbReference type="ARBA" id="ARBA00022692"/>
    </source>
</evidence>
<dbReference type="NCBIfam" id="TIGR01167">
    <property type="entry name" value="LPXTG_anchor"/>
    <property type="match status" value="1"/>
</dbReference>
<dbReference type="RefSeq" id="WP_378095762.1">
    <property type="nucleotide sequence ID" value="NZ_JBHSEP010000007.1"/>
</dbReference>
<sequence length="522" mass="56468">MNEKWAQVREKLLGFWNQYSRTQKWVLASTAALLLFAIILLTYLFTRTQYELAFQNLDSADAAAIMEYLDGSGISYQLGDAGTSIYVPSASASKVKVAVGSQGLIENGSIGFPELSKGSSAIGTTDQEFNVKFRNALNGEVQQLLLRKQGVAQVKALVTLPEDSVFLNESDREKAIAAVVITFKPGFRPKQDEIDSYYNLVKSAVPNLDINDITISSSTGDLTPSAKLGGGTGIGGALYETQFAIQSEFENTLKRNIQQFLYPIVGMDNIVVSVVSSLNFDKKTSQEQLVQPLPDNDNRGIEISRQDSSETFQGEDGQAGGVAGTGETDVTNYPAAGSAGSSSSERVSSTVNYEVNRITNNIDYGPYKVKDLSINVGVNSANMTQEQLDEIQGVLLRSARVLLAESGLDLSEEALMQRVSVIAQSFGGAAEPSGGLSSSTYWLAGAGLLALALLGGGGYYIYRRRKAAQEEVAIAEAPRPEMPTIDIENVTNESQVRKQLEGLAKRKPDEFVNLLRTWLVDE</sequence>
<dbReference type="InterPro" id="IPR000067">
    <property type="entry name" value="FlgMring_FliF"/>
</dbReference>
<keyword evidence="7 11" id="KW-0472">Membrane</keyword>
<proteinExistence type="inferred from homology"/>
<evidence type="ECO:0000256" key="6">
    <source>
        <dbReference type="ARBA" id="ARBA00022989"/>
    </source>
</evidence>
<evidence type="ECO:0000313" key="14">
    <source>
        <dbReference type="EMBL" id="MFC4598937.1"/>
    </source>
</evidence>
<feature type="transmembrane region" description="Helical" evidence="11">
    <location>
        <begin position="441"/>
        <end position="462"/>
    </location>
</feature>
<evidence type="ECO:0000256" key="9">
    <source>
        <dbReference type="PIRNR" id="PIRNR004862"/>
    </source>
</evidence>
<gene>
    <name evidence="14" type="primary">fliF</name>
    <name evidence="14" type="ORF">ACFO3S_11865</name>
</gene>
<comment type="similarity">
    <text evidence="3 9">Belongs to the FliF family.</text>
</comment>
<comment type="caution">
    <text evidence="14">The sequence shown here is derived from an EMBL/GenBank/DDBJ whole genome shotgun (WGS) entry which is preliminary data.</text>
</comment>
<dbReference type="PIRSF" id="PIRSF004862">
    <property type="entry name" value="FliF"/>
    <property type="match status" value="1"/>
</dbReference>
<dbReference type="PRINTS" id="PR01009">
    <property type="entry name" value="FLGMRINGFLIF"/>
</dbReference>
<evidence type="ECO:0000256" key="2">
    <source>
        <dbReference type="ARBA" id="ARBA00004651"/>
    </source>
</evidence>
<comment type="function">
    <text evidence="9">The M ring may be actively involved in energy transduction.</text>
</comment>
<evidence type="ECO:0000259" key="13">
    <source>
        <dbReference type="Pfam" id="PF08345"/>
    </source>
</evidence>
<feature type="compositionally biased region" description="Low complexity" evidence="10">
    <location>
        <begin position="335"/>
        <end position="344"/>
    </location>
</feature>
<feature type="domain" description="Flagellar M-ring N-terminal" evidence="12">
    <location>
        <begin position="46"/>
        <end position="222"/>
    </location>
</feature>
<feature type="domain" description="Flagellar M-ring C-terminal" evidence="13">
    <location>
        <begin position="261"/>
        <end position="394"/>
    </location>
</feature>
<keyword evidence="15" id="KW-1185">Reference proteome</keyword>
<dbReference type="InterPro" id="IPR013556">
    <property type="entry name" value="Flag_M-ring_C"/>
</dbReference>
<evidence type="ECO:0000256" key="11">
    <source>
        <dbReference type="SAM" id="Phobius"/>
    </source>
</evidence>
<keyword evidence="14" id="KW-0969">Cilium</keyword>
<keyword evidence="5 11" id="KW-0812">Transmembrane</keyword>
<protein>
    <recommendedName>
        <fullName evidence="9">Flagellar M-ring protein</fullName>
    </recommendedName>
</protein>
<dbReference type="Pfam" id="PF08345">
    <property type="entry name" value="YscJ_FliF_C"/>
    <property type="match status" value="1"/>
</dbReference>
<evidence type="ECO:0000256" key="1">
    <source>
        <dbReference type="ARBA" id="ARBA00004117"/>
    </source>
</evidence>
<evidence type="ECO:0000256" key="4">
    <source>
        <dbReference type="ARBA" id="ARBA00022475"/>
    </source>
</evidence>
<dbReference type="Proteomes" id="UP001596028">
    <property type="component" value="Unassembled WGS sequence"/>
</dbReference>
<comment type="subcellular location">
    <subcellularLocation>
        <location evidence="1 9">Bacterial flagellum basal body</location>
    </subcellularLocation>
    <subcellularLocation>
        <location evidence="2">Cell membrane</location>
        <topology evidence="2">Multi-pass membrane protein</topology>
    </subcellularLocation>
</comment>
<keyword evidence="4" id="KW-1003">Cell membrane</keyword>
<organism evidence="14 15">
    <name type="scientific">Cohnella hongkongensis</name>
    <dbReference type="NCBI Taxonomy" id="178337"/>
    <lineage>
        <taxon>Bacteria</taxon>
        <taxon>Bacillati</taxon>
        <taxon>Bacillota</taxon>
        <taxon>Bacilli</taxon>
        <taxon>Bacillales</taxon>
        <taxon>Paenibacillaceae</taxon>
        <taxon>Cohnella</taxon>
    </lineage>
</organism>
<dbReference type="InterPro" id="IPR043427">
    <property type="entry name" value="YscJ/FliF"/>
</dbReference>
<dbReference type="NCBIfam" id="TIGR00206">
    <property type="entry name" value="fliF"/>
    <property type="match status" value="1"/>
</dbReference>
<dbReference type="InterPro" id="IPR006182">
    <property type="entry name" value="FliF_N_dom"/>
</dbReference>
<feature type="compositionally biased region" description="Basic and acidic residues" evidence="10">
    <location>
        <begin position="296"/>
        <end position="308"/>
    </location>
</feature>
<feature type="transmembrane region" description="Helical" evidence="11">
    <location>
        <begin position="25"/>
        <end position="45"/>
    </location>
</feature>